<proteinExistence type="predicted"/>
<evidence type="ECO:0000256" key="1">
    <source>
        <dbReference type="SAM" id="MobiDB-lite"/>
    </source>
</evidence>
<feature type="region of interest" description="Disordered" evidence="1">
    <location>
        <begin position="1"/>
        <end position="113"/>
    </location>
</feature>
<protein>
    <submittedName>
        <fullName evidence="2">Uncharacterized protein</fullName>
    </submittedName>
</protein>
<name>A0ABN9RM90_9DINO</name>
<accession>A0ABN9RM90</accession>
<sequence length="113" mass="11961">RRGWPRPGAPQARATAQPAPPPSSRRPAPRAVRRQGSRARWATACTARRARSPAAAPAPPPRPRVPRPTTWRASTPSTPAGWRRPPAPRLAPARAAPAARRGPATAATSLGTR</sequence>
<feature type="compositionally biased region" description="Low complexity" evidence="1">
    <location>
        <begin position="38"/>
        <end position="55"/>
    </location>
</feature>
<gene>
    <name evidence="2" type="ORF">PCOR1329_LOCUS21304</name>
</gene>
<dbReference type="Proteomes" id="UP001189429">
    <property type="component" value="Unassembled WGS sequence"/>
</dbReference>
<dbReference type="EMBL" id="CAUYUJ010007001">
    <property type="protein sequence ID" value="CAK0819277.1"/>
    <property type="molecule type" value="Genomic_DNA"/>
</dbReference>
<feature type="non-terminal residue" evidence="2">
    <location>
        <position position="113"/>
    </location>
</feature>
<comment type="caution">
    <text evidence="2">The sequence shown here is derived from an EMBL/GenBank/DDBJ whole genome shotgun (WGS) entry which is preliminary data.</text>
</comment>
<feature type="non-terminal residue" evidence="2">
    <location>
        <position position="1"/>
    </location>
</feature>
<evidence type="ECO:0000313" key="2">
    <source>
        <dbReference type="EMBL" id="CAK0819277.1"/>
    </source>
</evidence>
<keyword evidence="3" id="KW-1185">Reference proteome</keyword>
<feature type="compositionally biased region" description="Low complexity" evidence="1">
    <location>
        <begin position="67"/>
        <end position="107"/>
    </location>
</feature>
<feature type="compositionally biased region" description="Low complexity" evidence="1">
    <location>
        <begin position="1"/>
        <end position="17"/>
    </location>
</feature>
<reference evidence="2" key="1">
    <citation type="submission" date="2023-10" db="EMBL/GenBank/DDBJ databases">
        <authorList>
            <person name="Chen Y."/>
            <person name="Shah S."/>
            <person name="Dougan E. K."/>
            <person name="Thang M."/>
            <person name="Chan C."/>
        </authorList>
    </citation>
    <scope>NUCLEOTIDE SEQUENCE [LARGE SCALE GENOMIC DNA]</scope>
</reference>
<feature type="compositionally biased region" description="Basic residues" evidence="1">
    <location>
        <begin position="27"/>
        <end position="37"/>
    </location>
</feature>
<evidence type="ECO:0000313" key="3">
    <source>
        <dbReference type="Proteomes" id="UP001189429"/>
    </source>
</evidence>
<organism evidence="2 3">
    <name type="scientific">Prorocentrum cordatum</name>
    <dbReference type="NCBI Taxonomy" id="2364126"/>
    <lineage>
        <taxon>Eukaryota</taxon>
        <taxon>Sar</taxon>
        <taxon>Alveolata</taxon>
        <taxon>Dinophyceae</taxon>
        <taxon>Prorocentrales</taxon>
        <taxon>Prorocentraceae</taxon>
        <taxon>Prorocentrum</taxon>
    </lineage>
</organism>